<name>A0A1A8W3M9_PLAMA</name>
<protein>
    <recommendedName>
        <fullName evidence="3">protein-serine/threonine phosphatase</fullName>
        <ecNumber evidence="3">3.1.3.16</ecNumber>
    </recommendedName>
</protein>
<dbReference type="PANTHER" id="PTHR13832:SF803">
    <property type="entry name" value="PROTEIN PHOSPHATASE 1G"/>
    <property type="match status" value="1"/>
</dbReference>
<dbReference type="SMART" id="SM00332">
    <property type="entry name" value="PP2Cc"/>
    <property type="match status" value="1"/>
</dbReference>
<dbReference type="Proteomes" id="UP000078597">
    <property type="component" value="Unassembled WGS sequence"/>
</dbReference>
<organism evidence="13 14">
    <name type="scientific">Plasmodium malariae</name>
    <dbReference type="NCBI Taxonomy" id="5858"/>
    <lineage>
        <taxon>Eukaryota</taxon>
        <taxon>Sar</taxon>
        <taxon>Alveolata</taxon>
        <taxon>Apicomplexa</taxon>
        <taxon>Aconoidasida</taxon>
        <taxon>Haemosporida</taxon>
        <taxon>Plasmodiidae</taxon>
        <taxon>Plasmodium</taxon>
        <taxon>Plasmodium (Plasmodium)</taxon>
    </lineage>
</organism>
<keyword evidence="8" id="KW-0464">Manganese</keyword>
<evidence type="ECO:0000256" key="11">
    <source>
        <dbReference type="SAM" id="MobiDB-lite"/>
    </source>
</evidence>
<evidence type="ECO:0000256" key="8">
    <source>
        <dbReference type="ARBA" id="ARBA00023211"/>
    </source>
</evidence>
<sequence length="697" mass="80148">MNSIEEKSEEHNNNAGAHGESNLKDIKEFNSISDIVSYILTIGLWEMYTYEWIFNRKTFLYYHTLLGNYYFYDKNNSLTPFNEKSFFLYVYTFDSTEFISNFLFKNEEKQKIKKIKLTTYTKTMQGRRKKQEDRYIVITDLTKYIDSNDYRTLFFYKKSPLYFFSIFDGHRGIKACEYCMTNIIKNIIYYLYSQDNTEENAFKQQDVCSTEQINPNGSTIQNEAEKVGVVKSEVVNSIVTKSDRVKCFSEMEIEKNDIKLKYEHKKIGGHTIANLNHVDNTVNLSDDIENENKNPNAVRDEGKNESNGSNGPTGTNGPKEPNEHNDFSKNKDKRSTDEEEATHTKKRKVENKDLIIEKETNFTSLKKNNNNNNNNNNNSNNKESNITEDNLSAREKGNNGKHSSGKASYNDNNYGENGNEINNNESSNRNNSGNDNSLSPCVVKQNDKVLDPSDDYNKSEYNNKNVNGNCKKKLKFLDDLTDEEIIEHIKLAFLKTDEQFLRISKFPNHGCTIISLIILKNKMFVANLGDCRAIGVVNINNTLKTEVLSHDHKPNDPKEKERIKKMGGDVICLQNVYRVKANVKKTNANKPSLLEGLSLKEEVYLAVSRAIGDKDFKYNNVISATPDVICKELYSDLPGKKGVEKKITQNAEPVEQNEIDENHFNEDNNVYYSAEEMNYHFVLMACDGVWDTMSNKV</sequence>
<dbReference type="GO" id="GO:0004722">
    <property type="term" value="F:protein serine/threonine phosphatase activity"/>
    <property type="evidence" value="ECO:0007669"/>
    <property type="project" value="UniProtKB-EC"/>
</dbReference>
<feature type="domain" description="PPM-type phosphatase" evidence="12">
    <location>
        <begin position="118"/>
        <end position="697"/>
    </location>
</feature>
<dbReference type="Gene3D" id="3.60.40.10">
    <property type="entry name" value="PPM-type phosphatase domain"/>
    <property type="match status" value="2"/>
</dbReference>
<feature type="compositionally biased region" description="Basic and acidic residues" evidence="11">
    <location>
        <begin position="320"/>
        <end position="336"/>
    </location>
</feature>
<dbReference type="InterPro" id="IPR036457">
    <property type="entry name" value="PPM-type-like_dom_sf"/>
</dbReference>
<evidence type="ECO:0000313" key="14">
    <source>
        <dbReference type="Proteomes" id="UP000078597"/>
    </source>
</evidence>
<evidence type="ECO:0000256" key="1">
    <source>
        <dbReference type="ARBA" id="ARBA00001936"/>
    </source>
</evidence>
<accession>A0A1A8W3M9</accession>
<evidence type="ECO:0000256" key="6">
    <source>
        <dbReference type="ARBA" id="ARBA00022842"/>
    </source>
</evidence>
<keyword evidence="6" id="KW-0460">Magnesium</keyword>
<feature type="compositionally biased region" description="Low complexity" evidence="11">
    <location>
        <begin position="366"/>
        <end position="384"/>
    </location>
</feature>
<comment type="catalytic activity">
    <reaction evidence="9">
        <text>O-phospho-L-seryl-[protein] + H2O = L-seryl-[protein] + phosphate</text>
        <dbReference type="Rhea" id="RHEA:20629"/>
        <dbReference type="Rhea" id="RHEA-COMP:9863"/>
        <dbReference type="Rhea" id="RHEA-COMP:11604"/>
        <dbReference type="ChEBI" id="CHEBI:15377"/>
        <dbReference type="ChEBI" id="CHEBI:29999"/>
        <dbReference type="ChEBI" id="CHEBI:43474"/>
        <dbReference type="ChEBI" id="CHEBI:83421"/>
        <dbReference type="EC" id="3.1.3.16"/>
    </reaction>
</comment>
<dbReference type="VEuPathDB" id="PlasmoDB:PmUG01_10024500"/>
<dbReference type="PROSITE" id="PS51746">
    <property type="entry name" value="PPM_2"/>
    <property type="match status" value="1"/>
</dbReference>
<evidence type="ECO:0000256" key="4">
    <source>
        <dbReference type="ARBA" id="ARBA00022723"/>
    </source>
</evidence>
<reference evidence="14" key="1">
    <citation type="submission" date="2016-05" db="EMBL/GenBank/DDBJ databases">
        <authorList>
            <person name="Naeem Raeece"/>
        </authorList>
    </citation>
    <scope>NUCLEOTIDE SEQUENCE [LARGE SCALE GENOMIC DNA]</scope>
</reference>
<keyword evidence="5" id="KW-0378">Hydrolase</keyword>
<dbReference type="Pfam" id="PF00481">
    <property type="entry name" value="PP2C"/>
    <property type="match status" value="1"/>
</dbReference>
<feature type="region of interest" description="Disordered" evidence="11">
    <location>
        <begin position="285"/>
        <end position="441"/>
    </location>
</feature>
<comment type="similarity">
    <text evidence="2">Belongs to the PP2C family.</text>
</comment>
<comment type="cofactor">
    <cofactor evidence="1">
        <name>Mn(2+)</name>
        <dbReference type="ChEBI" id="CHEBI:29035"/>
    </cofactor>
</comment>
<evidence type="ECO:0000256" key="9">
    <source>
        <dbReference type="ARBA" id="ARBA00047761"/>
    </source>
</evidence>
<evidence type="ECO:0000256" key="7">
    <source>
        <dbReference type="ARBA" id="ARBA00022912"/>
    </source>
</evidence>
<evidence type="ECO:0000256" key="3">
    <source>
        <dbReference type="ARBA" id="ARBA00013081"/>
    </source>
</evidence>
<dbReference type="InterPro" id="IPR001932">
    <property type="entry name" value="PPM-type_phosphatase-like_dom"/>
</dbReference>
<feature type="compositionally biased region" description="Low complexity" evidence="11">
    <location>
        <begin position="305"/>
        <end position="318"/>
    </location>
</feature>
<evidence type="ECO:0000256" key="2">
    <source>
        <dbReference type="ARBA" id="ARBA00006702"/>
    </source>
</evidence>
<evidence type="ECO:0000256" key="10">
    <source>
        <dbReference type="ARBA" id="ARBA00048336"/>
    </source>
</evidence>
<dbReference type="CDD" id="cd00143">
    <property type="entry name" value="PP2Cc"/>
    <property type="match status" value="1"/>
</dbReference>
<gene>
    <name evidence="13" type="ORF">PMALA_015500</name>
</gene>
<keyword evidence="4" id="KW-0479">Metal-binding</keyword>
<dbReference type="AlphaFoldDB" id="A0A1A8W3M9"/>
<proteinExistence type="inferred from homology"/>
<dbReference type="InterPro" id="IPR015655">
    <property type="entry name" value="PP2C"/>
</dbReference>
<dbReference type="SUPFAM" id="SSF81606">
    <property type="entry name" value="PP2C-like"/>
    <property type="match status" value="2"/>
</dbReference>
<dbReference type="EMBL" id="FLQW01000834">
    <property type="protein sequence ID" value="SBS86268.1"/>
    <property type="molecule type" value="Genomic_DNA"/>
</dbReference>
<evidence type="ECO:0000256" key="5">
    <source>
        <dbReference type="ARBA" id="ARBA00022801"/>
    </source>
</evidence>
<feature type="compositionally biased region" description="Basic and acidic residues" evidence="11">
    <location>
        <begin position="350"/>
        <end position="360"/>
    </location>
</feature>
<evidence type="ECO:0000259" key="12">
    <source>
        <dbReference type="PROSITE" id="PS51746"/>
    </source>
</evidence>
<dbReference type="GO" id="GO:0046872">
    <property type="term" value="F:metal ion binding"/>
    <property type="evidence" value="ECO:0007669"/>
    <property type="project" value="UniProtKB-KW"/>
</dbReference>
<feature type="compositionally biased region" description="Low complexity" evidence="11">
    <location>
        <begin position="408"/>
        <end position="437"/>
    </location>
</feature>
<keyword evidence="7" id="KW-0904">Protein phosphatase</keyword>
<comment type="catalytic activity">
    <reaction evidence="10">
        <text>O-phospho-L-threonyl-[protein] + H2O = L-threonyl-[protein] + phosphate</text>
        <dbReference type="Rhea" id="RHEA:47004"/>
        <dbReference type="Rhea" id="RHEA-COMP:11060"/>
        <dbReference type="Rhea" id="RHEA-COMP:11605"/>
        <dbReference type="ChEBI" id="CHEBI:15377"/>
        <dbReference type="ChEBI" id="CHEBI:30013"/>
        <dbReference type="ChEBI" id="CHEBI:43474"/>
        <dbReference type="ChEBI" id="CHEBI:61977"/>
        <dbReference type="EC" id="3.1.3.16"/>
    </reaction>
</comment>
<dbReference type="PANTHER" id="PTHR13832">
    <property type="entry name" value="PROTEIN PHOSPHATASE 2C"/>
    <property type="match status" value="1"/>
</dbReference>
<dbReference type="EC" id="3.1.3.16" evidence="3"/>
<evidence type="ECO:0000313" key="13">
    <source>
        <dbReference type="EMBL" id="SBS86268.1"/>
    </source>
</evidence>